<feature type="chain" id="PRO_5019241332" description="DUF4168 domain-containing protein" evidence="2">
    <location>
        <begin position="21"/>
        <end position="126"/>
    </location>
</feature>
<protein>
    <recommendedName>
        <fullName evidence="3">DUF4168 domain-containing protein</fullName>
    </recommendedName>
</protein>
<dbReference type="EMBL" id="PIQH01000002">
    <property type="protein sequence ID" value="RUO80929.1"/>
    <property type="molecule type" value="Genomic_DNA"/>
</dbReference>
<dbReference type="InterPro" id="IPR025433">
    <property type="entry name" value="DUF4168"/>
</dbReference>
<sequence>MKKTAIIASVLLAASATAGAATQQSGMQQNAAMQQAQTAVKISDAQLLKFINAMKGVREVTQKFTTKLQNAGGQEEAKSIQKEAQQAMVQAVKDAGMTPKEYNQVVQRAQSSPELQKRLKDMMSDK</sequence>
<dbReference type="Pfam" id="PF13767">
    <property type="entry name" value="DUF4168"/>
    <property type="match status" value="1"/>
</dbReference>
<evidence type="ECO:0000313" key="4">
    <source>
        <dbReference type="EMBL" id="RUO80929.1"/>
    </source>
</evidence>
<evidence type="ECO:0000256" key="1">
    <source>
        <dbReference type="SAM" id="MobiDB-lite"/>
    </source>
</evidence>
<dbReference type="RefSeq" id="WP_126840933.1">
    <property type="nucleotide sequence ID" value="NZ_PIQH01000002.1"/>
</dbReference>
<feature type="signal peptide" evidence="2">
    <location>
        <begin position="1"/>
        <end position="20"/>
    </location>
</feature>
<proteinExistence type="predicted"/>
<feature type="domain" description="DUF4168" evidence="3">
    <location>
        <begin position="43"/>
        <end position="118"/>
    </location>
</feature>
<comment type="caution">
    <text evidence="4">The sequence shown here is derived from an EMBL/GenBank/DDBJ whole genome shotgun (WGS) entry which is preliminary data.</text>
</comment>
<feature type="region of interest" description="Disordered" evidence="1">
    <location>
        <begin position="106"/>
        <end position="126"/>
    </location>
</feature>
<organism evidence="4 5">
    <name type="scientific">Idiomarina tyrosinivorans</name>
    <dbReference type="NCBI Taxonomy" id="1445662"/>
    <lineage>
        <taxon>Bacteria</taxon>
        <taxon>Pseudomonadati</taxon>
        <taxon>Pseudomonadota</taxon>
        <taxon>Gammaproteobacteria</taxon>
        <taxon>Alteromonadales</taxon>
        <taxon>Idiomarinaceae</taxon>
        <taxon>Idiomarina</taxon>
    </lineage>
</organism>
<gene>
    <name evidence="4" type="ORF">CWI84_02090</name>
</gene>
<dbReference type="OrthoDB" id="5772815at2"/>
<feature type="compositionally biased region" description="Basic and acidic residues" evidence="1">
    <location>
        <begin position="115"/>
        <end position="126"/>
    </location>
</feature>
<accession>A0A432ZSR5</accession>
<name>A0A432ZSR5_9GAMM</name>
<dbReference type="AlphaFoldDB" id="A0A432ZSR5"/>
<evidence type="ECO:0000259" key="3">
    <source>
        <dbReference type="Pfam" id="PF13767"/>
    </source>
</evidence>
<dbReference type="Proteomes" id="UP000287996">
    <property type="component" value="Unassembled WGS sequence"/>
</dbReference>
<evidence type="ECO:0000256" key="2">
    <source>
        <dbReference type="SAM" id="SignalP"/>
    </source>
</evidence>
<keyword evidence="5" id="KW-1185">Reference proteome</keyword>
<evidence type="ECO:0000313" key="5">
    <source>
        <dbReference type="Proteomes" id="UP000287996"/>
    </source>
</evidence>
<reference evidence="4 5" key="1">
    <citation type="journal article" date="2011" name="Front. Microbiol.">
        <title>Genomic signatures of strain selection and enhancement in Bacillus atrophaeus var. globigii, a historical biowarfare simulant.</title>
        <authorList>
            <person name="Gibbons H.S."/>
            <person name="Broomall S.M."/>
            <person name="McNew L.A."/>
            <person name="Daligault H."/>
            <person name="Chapman C."/>
            <person name="Bruce D."/>
            <person name="Karavis M."/>
            <person name="Krepps M."/>
            <person name="McGregor P.A."/>
            <person name="Hong C."/>
            <person name="Park K.H."/>
            <person name="Akmal A."/>
            <person name="Feldman A."/>
            <person name="Lin J.S."/>
            <person name="Chang W.E."/>
            <person name="Higgs B.W."/>
            <person name="Demirev P."/>
            <person name="Lindquist J."/>
            <person name="Liem A."/>
            <person name="Fochler E."/>
            <person name="Read T.D."/>
            <person name="Tapia R."/>
            <person name="Johnson S."/>
            <person name="Bishop-Lilly K.A."/>
            <person name="Detter C."/>
            <person name="Han C."/>
            <person name="Sozhamannan S."/>
            <person name="Rosenzweig C.N."/>
            <person name="Skowronski E.W."/>
        </authorList>
    </citation>
    <scope>NUCLEOTIDE SEQUENCE [LARGE SCALE GENOMIC DNA]</scope>
    <source>
        <strain evidence="4 5">CC-PW-9</strain>
    </source>
</reference>
<keyword evidence="2" id="KW-0732">Signal</keyword>